<protein>
    <recommendedName>
        <fullName evidence="2">BIG2 domain-containing protein</fullName>
    </recommendedName>
</protein>
<sequence>MFWKKTMLMFLAVLLLSGLGTTQVGLAADEISKLVLTTNKVTLETGDTTQLTANAIYQSGKVEDVTIHTTWSSADASIASVYAGKIAANGVGNTTLTANYKGFPAIVDVTVTKKVKALTSETQSVNLRIGKDVLVNLTAVYSDNLQEEVTELADWSVDKPSIASVLNGKIKGLSSGTATVTAKYGSQSFSLPISVEIAHRLEPEKSKVSLLLGEEDEVGLKAIFPDGSEIPNVADKAEWSTSNADVADVIKGKIKGYGAGTAVITAAYGTKTATIQVEVDMAQKLEASHQDIFLKVGDEKEITLTATYANKDQVEVGDKAVWTSNKEDVAYYSKGKIHAVSTGEAIITASYGSKTVQVKVDVEVPRSLDVVPAFLMMKSGTKEKVIVQASFANGSKEQVTGKVTWTSDNEDVVFAKEGEISAFKPGTANLKAAYGGKTATLVVDVDVPQNLVANMTQLAMQVGEAKQIEVTASFPNGGGQSENVTKKMTWSSTSPAVATVREGLVTGVGTGSTTITATLGTRTITIPVAIGVMQTLTVDKKKLVLNKDESDRVKLTASYADGTTKDVTEQAAWTTSSAAIAEVNQGKITAVGSGSTTISAAFDGKTVTITVEVGQAQSLSVDPRLLILNVNESAELVLTATDSSGNTKKVTADAEWSSSAIKIADVSQGRVTGLSSGRATITAKYGGKSISVPVEVGIVTKLEADKRFVSLKSKKSAQVTLTATFSDGRQLDVTSAAEWKTSNYKAADVSQGLITGIAFGKSTVTARYGGKSLSIPVDVDTLKYLKTDVVQIVMNKGEVRQVTATATYMDGSEENVTIPGLWTTNRLLVADVKDGLIKATGSGKATIYVTYGGKKTPIVVTVR</sequence>
<feature type="signal peptide" evidence="1">
    <location>
        <begin position="1"/>
        <end position="27"/>
    </location>
</feature>
<gene>
    <name evidence="3" type="ORF">EDM58_23500</name>
</gene>
<accession>A0A3M8C2Y9</accession>
<dbReference type="Pfam" id="PF02368">
    <property type="entry name" value="Big_2"/>
    <property type="match status" value="2"/>
</dbReference>
<proteinExistence type="predicted"/>
<dbReference type="EMBL" id="RHHT01000072">
    <property type="protein sequence ID" value="RNB70036.1"/>
    <property type="molecule type" value="Genomic_DNA"/>
</dbReference>
<dbReference type="InterPro" id="IPR003343">
    <property type="entry name" value="Big_2"/>
</dbReference>
<dbReference type="RefSeq" id="WP_122915483.1">
    <property type="nucleotide sequence ID" value="NZ_RHHT01000072.1"/>
</dbReference>
<comment type="caution">
    <text evidence="3">The sequence shown here is derived from an EMBL/GenBank/DDBJ whole genome shotgun (WGS) entry which is preliminary data.</text>
</comment>
<feature type="domain" description="BIG2" evidence="2">
    <location>
        <begin position="364"/>
        <end position="444"/>
    </location>
</feature>
<feature type="domain" description="BIG2" evidence="2">
    <location>
        <begin position="532"/>
        <end position="612"/>
    </location>
</feature>
<organism evidence="3 4">
    <name type="scientific">Brevibacillus panacihumi</name>
    <dbReference type="NCBI Taxonomy" id="497735"/>
    <lineage>
        <taxon>Bacteria</taxon>
        <taxon>Bacillati</taxon>
        <taxon>Bacillota</taxon>
        <taxon>Bacilli</taxon>
        <taxon>Bacillales</taxon>
        <taxon>Paenibacillaceae</taxon>
        <taxon>Brevibacillus</taxon>
    </lineage>
</organism>
<feature type="domain" description="BIG2" evidence="2">
    <location>
        <begin position="114"/>
        <end position="194"/>
    </location>
</feature>
<feature type="domain" description="BIG2" evidence="2">
    <location>
        <begin position="281"/>
        <end position="361"/>
    </location>
</feature>
<feature type="chain" id="PRO_5018084441" description="BIG2 domain-containing protein" evidence="1">
    <location>
        <begin position="28"/>
        <end position="863"/>
    </location>
</feature>
<feature type="domain" description="BIG2" evidence="2">
    <location>
        <begin position="447"/>
        <end position="529"/>
    </location>
</feature>
<evidence type="ECO:0000313" key="3">
    <source>
        <dbReference type="EMBL" id="RNB70036.1"/>
    </source>
</evidence>
<dbReference type="Gene3D" id="2.60.40.1080">
    <property type="match status" value="10"/>
</dbReference>
<dbReference type="SMART" id="SM00635">
    <property type="entry name" value="BID_2"/>
    <property type="match status" value="10"/>
</dbReference>
<evidence type="ECO:0000313" key="4">
    <source>
        <dbReference type="Proteomes" id="UP000281915"/>
    </source>
</evidence>
<dbReference type="InterPro" id="IPR008964">
    <property type="entry name" value="Invasin/intimin_cell_adhesion"/>
</dbReference>
<dbReference type="AlphaFoldDB" id="A0A3M8C2Y9"/>
<feature type="domain" description="BIG2" evidence="2">
    <location>
        <begin position="781"/>
        <end position="861"/>
    </location>
</feature>
<feature type="domain" description="BIG2" evidence="2">
    <location>
        <begin position="30"/>
        <end position="110"/>
    </location>
</feature>
<dbReference type="SUPFAM" id="SSF49373">
    <property type="entry name" value="Invasin/intimin cell-adhesion fragments"/>
    <property type="match status" value="7"/>
</dbReference>
<feature type="domain" description="BIG2" evidence="2">
    <location>
        <begin position="698"/>
        <end position="778"/>
    </location>
</feature>
<feature type="domain" description="BIG2" evidence="2">
    <location>
        <begin position="615"/>
        <end position="695"/>
    </location>
</feature>
<reference evidence="3 4" key="1">
    <citation type="submission" date="2018-10" db="EMBL/GenBank/DDBJ databases">
        <title>Phylogenomics of Brevibacillus.</title>
        <authorList>
            <person name="Dunlap C."/>
        </authorList>
    </citation>
    <scope>NUCLEOTIDE SEQUENCE [LARGE SCALE GENOMIC DNA]</scope>
    <source>
        <strain evidence="3 4">JCM 15085</strain>
    </source>
</reference>
<dbReference type="Proteomes" id="UP000281915">
    <property type="component" value="Unassembled WGS sequence"/>
</dbReference>
<feature type="domain" description="BIG2" evidence="2">
    <location>
        <begin position="195"/>
        <end position="278"/>
    </location>
</feature>
<evidence type="ECO:0000256" key="1">
    <source>
        <dbReference type="SAM" id="SignalP"/>
    </source>
</evidence>
<keyword evidence="1" id="KW-0732">Signal</keyword>
<evidence type="ECO:0000259" key="2">
    <source>
        <dbReference type="SMART" id="SM00635"/>
    </source>
</evidence>
<name>A0A3M8C2Y9_9BACL</name>